<dbReference type="PROSITE" id="PS51257">
    <property type="entry name" value="PROKAR_LIPOPROTEIN"/>
    <property type="match status" value="1"/>
</dbReference>
<keyword evidence="3" id="KW-1185">Reference proteome</keyword>
<name>A0AAJ0BQU9_9PEZI</name>
<comment type="caution">
    <text evidence="2">The sequence shown here is derived from an EMBL/GenBank/DDBJ whole genome shotgun (WGS) entry which is preliminary data.</text>
</comment>
<evidence type="ECO:0000256" key="1">
    <source>
        <dbReference type="SAM" id="SignalP"/>
    </source>
</evidence>
<feature type="signal peptide" evidence="1">
    <location>
        <begin position="1"/>
        <end position="19"/>
    </location>
</feature>
<gene>
    <name evidence="2" type="ORF">QBC47DRAFT_4568</name>
</gene>
<sequence length="255" mass="28043">MARLTALVASAWLLTLASCRPQILQEAVAPQAPQHTAVYTVTITPAAPTRQAASYRQVVTTAVVTVMMPRDQPNYPREGELVVGTIISNLAATYDEDQVSRWSTAQEAYWTLTANPPPGITGAADPWVTAHTTLTSAFTSVDYTSSSWCYDFAGRDRVENWETTRVTLVEPLGAQYPQTIVRAGYTHVRWSDFEVDKQSRVFSTYTTISVSRTTTLVRVSQKPPGWTPQPVSTKPTPSYTVHCGEMYTSGLTFGP</sequence>
<evidence type="ECO:0000313" key="2">
    <source>
        <dbReference type="EMBL" id="KAK1760386.1"/>
    </source>
</evidence>
<proteinExistence type="predicted"/>
<feature type="chain" id="PRO_5042544968" evidence="1">
    <location>
        <begin position="20"/>
        <end position="255"/>
    </location>
</feature>
<keyword evidence="1" id="KW-0732">Signal</keyword>
<evidence type="ECO:0000313" key="3">
    <source>
        <dbReference type="Proteomes" id="UP001239445"/>
    </source>
</evidence>
<organism evidence="2 3">
    <name type="scientific">Echria macrotheca</name>
    <dbReference type="NCBI Taxonomy" id="438768"/>
    <lineage>
        <taxon>Eukaryota</taxon>
        <taxon>Fungi</taxon>
        <taxon>Dikarya</taxon>
        <taxon>Ascomycota</taxon>
        <taxon>Pezizomycotina</taxon>
        <taxon>Sordariomycetes</taxon>
        <taxon>Sordariomycetidae</taxon>
        <taxon>Sordariales</taxon>
        <taxon>Schizotheciaceae</taxon>
        <taxon>Echria</taxon>
    </lineage>
</organism>
<reference evidence="2" key="1">
    <citation type="submission" date="2023-06" db="EMBL/GenBank/DDBJ databases">
        <title>Genome-scale phylogeny and comparative genomics of the fungal order Sordariales.</title>
        <authorList>
            <consortium name="Lawrence Berkeley National Laboratory"/>
            <person name="Hensen N."/>
            <person name="Bonometti L."/>
            <person name="Westerberg I."/>
            <person name="Brannstrom I.O."/>
            <person name="Guillou S."/>
            <person name="Cros-Aarteil S."/>
            <person name="Calhoun S."/>
            <person name="Haridas S."/>
            <person name="Kuo A."/>
            <person name="Mondo S."/>
            <person name="Pangilinan J."/>
            <person name="Riley R."/>
            <person name="Labutti K."/>
            <person name="Andreopoulos B."/>
            <person name="Lipzen A."/>
            <person name="Chen C."/>
            <person name="Yanf M."/>
            <person name="Daum C."/>
            <person name="Ng V."/>
            <person name="Clum A."/>
            <person name="Steindorff A."/>
            <person name="Ohm R."/>
            <person name="Martin F."/>
            <person name="Silar P."/>
            <person name="Natvig D."/>
            <person name="Lalanne C."/>
            <person name="Gautier V."/>
            <person name="Ament-Velasquez S.L."/>
            <person name="Kruys A."/>
            <person name="Hutchinson M.I."/>
            <person name="Powell A.J."/>
            <person name="Barry K."/>
            <person name="Miller A.N."/>
            <person name="Grigoriev I.V."/>
            <person name="Debuchy R."/>
            <person name="Gladieux P."/>
            <person name="Thoren M.H."/>
            <person name="Johannesson H."/>
        </authorList>
    </citation>
    <scope>NUCLEOTIDE SEQUENCE</scope>
    <source>
        <strain evidence="2">PSN4</strain>
    </source>
</reference>
<accession>A0AAJ0BQU9</accession>
<dbReference type="AlphaFoldDB" id="A0AAJ0BQU9"/>
<dbReference type="EMBL" id="MU839827">
    <property type="protein sequence ID" value="KAK1760386.1"/>
    <property type="molecule type" value="Genomic_DNA"/>
</dbReference>
<protein>
    <submittedName>
        <fullName evidence="2">Uncharacterized protein</fullName>
    </submittedName>
</protein>
<dbReference type="Proteomes" id="UP001239445">
    <property type="component" value="Unassembled WGS sequence"/>
</dbReference>